<dbReference type="GO" id="GO:0005634">
    <property type="term" value="C:nucleus"/>
    <property type="evidence" value="ECO:0007669"/>
    <property type="project" value="UniProtKB-SubCell"/>
</dbReference>
<keyword evidence="8" id="KW-1185">Reference proteome</keyword>
<evidence type="ECO:0000313" key="8">
    <source>
        <dbReference type="Proteomes" id="UP001280581"/>
    </source>
</evidence>
<comment type="caution">
    <text evidence="7">The sequence shown here is derived from an EMBL/GenBank/DDBJ whole genome shotgun (WGS) entry which is preliminary data.</text>
</comment>
<name>A0AAN6LTY8_9PLEO</name>
<keyword evidence="4" id="KW-0804">Transcription</keyword>
<proteinExistence type="predicted"/>
<evidence type="ECO:0000256" key="3">
    <source>
        <dbReference type="ARBA" id="ARBA00023125"/>
    </source>
</evidence>
<feature type="region of interest" description="Disordered" evidence="6">
    <location>
        <begin position="1"/>
        <end position="22"/>
    </location>
</feature>
<evidence type="ECO:0000313" key="7">
    <source>
        <dbReference type="EMBL" id="KAK3203744.1"/>
    </source>
</evidence>
<sequence length="548" mass="61974">MPTRTGGQVAPSREHHSPPPITQGTVVERLEKLTGTHHASFRDLAALMNEYHTVWQDTGAFDVLVEEAKAETGHFTKEERRAWADVMITSLRREKIVDRNSTQSDVLDALIDSFQPDQNCERAWWVMFYSVALKNDTTTGATTPNISKLKGHLWSAFNDVRFLLHSSILNVEALITMALFAEEHLSPQACWSLISKACTMLIDLGIGTHATIDPTIKQKRDTLFWRLSSMEKAMSLILSKTPIFQRDLTRSMALPSLEDLLSTRSRYPTDGMPVLFEAHYEQQMALLSRIQIDVWHCLPGQETQNVPRVRKDLEKWYTDAKKVLEASALVEKPLLSTRGFTHMELMLQTLSFHFHYLDVLLTVASKELRAQCVGPAQKVLDLLPYLGELLADDEGLSICLLWEWMHYPMITFGTLWGQVVSRGVREGEQSERILELLENVPKFLKILEPRNAMAGKLQVIVEKMIYHVRNIYHSGGPLDHQGETEDSTNGSVGGETAVGDTQSEMQFDMPTTLTETTLDGSLDGLATLPDNFLFDPAFDWFTWGDQLL</sequence>
<feature type="region of interest" description="Disordered" evidence="6">
    <location>
        <begin position="476"/>
        <end position="504"/>
    </location>
</feature>
<keyword evidence="2" id="KW-0805">Transcription regulation</keyword>
<dbReference type="GO" id="GO:0003677">
    <property type="term" value="F:DNA binding"/>
    <property type="evidence" value="ECO:0007669"/>
    <property type="project" value="UniProtKB-KW"/>
</dbReference>
<protein>
    <recommendedName>
        <fullName evidence="9">Transcription factor domain-containing protein</fullName>
    </recommendedName>
</protein>
<dbReference type="Proteomes" id="UP001280581">
    <property type="component" value="Unassembled WGS sequence"/>
</dbReference>
<keyword evidence="3" id="KW-0238">DNA-binding</keyword>
<comment type="subcellular location">
    <subcellularLocation>
        <location evidence="1">Nucleus</location>
    </subcellularLocation>
</comment>
<reference evidence="7 8" key="1">
    <citation type="submission" date="2021-02" db="EMBL/GenBank/DDBJ databases">
        <title>Genome assembly of Pseudopithomyces chartarum.</title>
        <authorList>
            <person name="Jauregui R."/>
            <person name="Singh J."/>
            <person name="Voisey C."/>
        </authorList>
    </citation>
    <scope>NUCLEOTIDE SEQUENCE [LARGE SCALE GENOMIC DNA]</scope>
    <source>
        <strain evidence="7 8">AGR01</strain>
    </source>
</reference>
<accession>A0AAN6LTY8</accession>
<dbReference type="PANTHER" id="PTHR46910">
    <property type="entry name" value="TRANSCRIPTION FACTOR PDR1"/>
    <property type="match status" value="1"/>
</dbReference>
<dbReference type="EMBL" id="WVTA01000010">
    <property type="protein sequence ID" value="KAK3203744.1"/>
    <property type="molecule type" value="Genomic_DNA"/>
</dbReference>
<evidence type="ECO:0000256" key="4">
    <source>
        <dbReference type="ARBA" id="ARBA00023163"/>
    </source>
</evidence>
<dbReference type="PANTHER" id="PTHR46910:SF37">
    <property type="entry name" value="ZN(II)2CYS6 TRANSCRIPTION FACTOR (EUROFUNG)"/>
    <property type="match status" value="1"/>
</dbReference>
<keyword evidence="5" id="KW-0539">Nucleus</keyword>
<dbReference type="CDD" id="cd12148">
    <property type="entry name" value="fungal_TF_MHR"/>
    <property type="match status" value="1"/>
</dbReference>
<dbReference type="AlphaFoldDB" id="A0AAN6LTY8"/>
<dbReference type="GO" id="GO:0003700">
    <property type="term" value="F:DNA-binding transcription factor activity"/>
    <property type="evidence" value="ECO:0007669"/>
    <property type="project" value="InterPro"/>
</dbReference>
<dbReference type="InterPro" id="IPR050987">
    <property type="entry name" value="AtrR-like"/>
</dbReference>
<evidence type="ECO:0008006" key="9">
    <source>
        <dbReference type="Google" id="ProtNLM"/>
    </source>
</evidence>
<evidence type="ECO:0000256" key="1">
    <source>
        <dbReference type="ARBA" id="ARBA00004123"/>
    </source>
</evidence>
<evidence type="ECO:0000256" key="5">
    <source>
        <dbReference type="ARBA" id="ARBA00023242"/>
    </source>
</evidence>
<gene>
    <name evidence="7" type="ORF">GRF29_106g503225</name>
</gene>
<organism evidence="7 8">
    <name type="scientific">Pseudopithomyces chartarum</name>
    <dbReference type="NCBI Taxonomy" id="1892770"/>
    <lineage>
        <taxon>Eukaryota</taxon>
        <taxon>Fungi</taxon>
        <taxon>Dikarya</taxon>
        <taxon>Ascomycota</taxon>
        <taxon>Pezizomycotina</taxon>
        <taxon>Dothideomycetes</taxon>
        <taxon>Pleosporomycetidae</taxon>
        <taxon>Pleosporales</taxon>
        <taxon>Massarineae</taxon>
        <taxon>Didymosphaeriaceae</taxon>
        <taxon>Pseudopithomyces</taxon>
    </lineage>
</organism>
<evidence type="ECO:0000256" key="2">
    <source>
        <dbReference type="ARBA" id="ARBA00023015"/>
    </source>
</evidence>
<evidence type="ECO:0000256" key="6">
    <source>
        <dbReference type="SAM" id="MobiDB-lite"/>
    </source>
</evidence>